<dbReference type="EMBL" id="AUPC02000115">
    <property type="protein sequence ID" value="POG70882.1"/>
    <property type="molecule type" value="Genomic_DNA"/>
</dbReference>
<keyword evidence="4" id="KW-1185">Reference proteome</keyword>
<feature type="chain" id="PRO_5015149304" description="DUF676 domain-containing protein" evidence="1">
    <location>
        <begin position="25"/>
        <end position="91"/>
    </location>
</feature>
<proteinExistence type="predicted"/>
<evidence type="ECO:0000313" key="4">
    <source>
        <dbReference type="Proteomes" id="UP000018888"/>
    </source>
</evidence>
<reference evidence="3 4" key="2">
    <citation type="journal article" date="2018" name="New Phytol.">
        <title>High intraspecific genome diversity in the model arbuscular mycorrhizal symbiont Rhizophagus irregularis.</title>
        <authorList>
            <person name="Chen E.C.H."/>
            <person name="Morin E."/>
            <person name="Beaudet D."/>
            <person name="Noel J."/>
            <person name="Yildirir G."/>
            <person name="Ndikumana S."/>
            <person name="Charron P."/>
            <person name="St-Onge C."/>
            <person name="Giorgi J."/>
            <person name="Kruger M."/>
            <person name="Marton T."/>
            <person name="Ropars J."/>
            <person name="Grigoriev I.V."/>
            <person name="Hainaut M."/>
            <person name="Henrissat B."/>
            <person name="Roux C."/>
            <person name="Martin F."/>
            <person name="Corradi N."/>
        </authorList>
    </citation>
    <scope>NUCLEOTIDE SEQUENCE [LARGE SCALE GENOMIC DNA]</scope>
    <source>
        <strain evidence="3 4">DAOM 197198</strain>
    </source>
</reference>
<feature type="domain" description="DUF676" evidence="2">
    <location>
        <begin position="1"/>
        <end position="86"/>
    </location>
</feature>
<dbReference type="VEuPathDB" id="FungiDB:RhiirFUN_009841"/>
<evidence type="ECO:0000256" key="1">
    <source>
        <dbReference type="SAM" id="SignalP"/>
    </source>
</evidence>
<feature type="signal peptide" evidence="1">
    <location>
        <begin position="1"/>
        <end position="24"/>
    </location>
</feature>
<organism evidence="3 4">
    <name type="scientific">Rhizophagus irregularis (strain DAOM 181602 / DAOM 197198 / MUCL 43194)</name>
    <name type="common">Arbuscular mycorrhizal fungus</name>
    <name type="synonym">Glomus intraradices</name>
    <dbReference type="NCBI Taxonomy" id="747089"/>
    <lineage>
        <taxon>Eukaryota</taxon>
        <taxon>Fungi</taxon>
        <taxon>Fungi incertae sedis</taxon>
        <taxon>Mucoromycota</taxon>
        <taxon>Glomeromycotina</taxon>
        <taxon>Glomeromycetes</taxon>
        <taxon>Glomerales</taxon>
        <taxon>Glomeraceae</taxon>
        <taxon>Rhizophagus</taxon>
    </lineage>
</organism>
<keyword evidence="1" id="KW-0732">Signal</keyword>
<dbReference type="InterPro" id="IPR044294">
    <property type="entry name" value="Lipase-like"/>
</dbReference>
<dbReference type="InterPro" id="IPR007751">
    <property type="entry name" value="DUF676_lipase-like"/>
</dbReference>
<dbReference type="PANTHER" id="PTHR12482:SF62">
    <property type="entry name" value="LIPASE ROG1-RELATED"/>
    <property type="match status" value="1"/>
</dbReference>
<evidence type="ECO:0000259" key="2">
    <source>
        <dbReference type="Pfam" id="PF05057"/>
    </source>
</evidence>
<dbReference type="AlphaFoldDB" id="A0A2P4PZU2"/>
<comment type="caution">
    <text evidence="3">The sequence shown here is derived from an EMBL/GenBank/DDBJ whole genome shotgun (WGS) entry which is preliminary data.</text>
</comment>
<accession>A0A2P4PZU2</accession>
<dbReference type="Pfam" id="PF05057">
    <property type="entry name" value="DUF676"/>
    <property type="match status" value="1"/>
</dbReference>
<evidence type="ECO:0000313" key="3">
    <source>
        <dbReference type="EMBL" id="POG70882.1"/>
    </source>
</evidence>
<reference evidence="3 4" key="1">
    <citation type="journal article" date="2013" name="Proc. Natl. Acad. Sci. U.S.A.">
        <title>Genome of an arbuscular mycorrhizal fungus provides insight into the oldest plant symbiosis.</title>
        <authorList>
            <person name="Tisserant E."/>
            <person name="Malbreil M."/>
            <person name="Kuo A."/>
            <person name="Kohler A."/>
            <person name="Symeonidi A."/>
            <person name="Balestrini R."/>
            <person name="Charron P."/>
            <person name="Duensing N."/>
            <person name="Frei Dit Frey N."/>
            <person name="Gianinazzi-Pearson V."/>
            <person name="Gilbert L.B."/>
            <person name="Handa Y."/>
            <person name="Herr J.R."/>
            <person name="Hijri M."/>
            <person name="Koul R."/>
            <person name="Kawaguchi M."/>
            <person name="Krajinski F."/>
            <person name="Lammers P.J."/>
            <person name="Masclaux F.G."/>
            <person name="Murat C."/>
            <person name="Morin E."/>
            <person name="Ndikumana S."/>
            <person name="Pagni M."/>
            <person name="Petitpierre D."/>
            <person name="Requena N."/>
            <person name="Rosikiewicz P."/>
            <person name="Riley R."/>
            <person name="Saito K."/>
            <person name="San Clemente H."/>
            <person name="Shapiro H."/>
            <person name="van Tuinen D."/>
            <person name="Becard G."/>
            <person name="Bonfante P."/>
            <person name="Paszkowski U."/>
            <person name="Shachar-Hill Y.Y."/>
            <person name="Tuskan G.A."/>
            <person name="Young P.W."/>
            <person name="Sanders I.R."/>
            <person name="Henrissat B."/>
            <person name="Rensing S.A."/>
            <person name="Grigoriev I.V."/>
            <person name="Corradi N."/>
            <person name="Roux C."/>
            <person name="Martin F."/>
        </authorList>
    </citation>
    <scope>NUCLEOTIDE SEQUENCE [LARGE SCALE GENOMIC DNA]</scope>
    <source>
        <strain evidence="3 4">DAOM 197198</strain>
    </source>
</reference>
<gene>
    <name evidence="3" type="ORF">GLOIN_2v1612872</name>
</gene>
<sequence>MIGHSLGVLFNLFVAGYLQSVTNGTFFEKIEPIHFIAFASPLLGSTQLAWYIKIPMKLGLLGKTGKELILKKRKTDQEPLLLSISQLLHLI</sequence>
<dbReference type="PANTHER" id="PTHR12482">
    <property type="entry name" value="LIPASE ROG1-RELATED-RELATED"/>
    <property type="match status" value="1"/>
</dbReference>
<name>A0A2P4PZU2_RHIID</name>
<protein>
    <recommendedName>
        <fullName evidence="2">DUF676 domain-containing protein</fullName>
    </recommendedName>
</protein>
<dbReference type="Proteomes" id="UP000018888">
    <property type="component" value="Unassembled WGS sequence"/>
</dbReference>
<dbReference type="GO" id="GO:0047372">
    <property type="term" value="F:monoacylglycerol lipase activity"/>
    <property type="evidence" value="ECO:0007669"/>
    <property type="project" value="TreeGrafter"/>
</dbReference>